<dbReference type="EMBL" id="CP012502">
    <property type="protein sequence ID" value="AOM83516.1"/>
    <property type="molecule type" value="Genomic_DNA"/>
</dbReference>
<dbReference type="OrthoDB" id="2967672at2"/>
<dbReference type="STRING" id="632773.BBEV_2158"/>
<protein>
    <submittedName>
        <fullName evidence="1">Uncharacterized protein</fullName>
    </submittedName>
</protein>
<keyword evidence="2" id="KW-1185">Reference proteome</keyword>
<dbReference type="RefSeq" id="WP_069365488.1">
    <property type="nucleotide sequence ID" value="NZ_CP012502.1"/>
</dbReference>
<gene>
    <name evidence="1" type="ORF">BBEV_2158</name>
</gene>
<dbReference type="AlphaFoldDB" id="A0A1D7QWY3"/>
<evidence type="ECO:0000313" key="2">
    <source>
        <dbReference type="Proteomes" id="UP000094463"/>
    </source>
</evidence>
<evidence type="ECO:0000313" key="1">
    <source>
        <dbReference type="EMBL" id="AOM83516.1"/>
    </source>
</evidence>
<accession>A0A1D7QWY3</accession>
<sequence>MNELNRAGKLYINDYFALKFAEEQLTQFLNRIFSDTAEYTNSAWENSHSKNVAWVMQFSNDTNKIGKGDLYPEFDWNGRHYGKKENQISVRYWDIRKYRDMENADCIRLSIRCLKELKDRMMELPEEVLKMAIKAAEHEGINLEFRTGEPLYKQFVVINLDDADETAHRIAVEMTRMKRALDAFLDTIIEDGKKDIIAHKRASFINLIESFPKCKVEVYNQENESFNILSTSGLSWKVRSPIWGKIHRGIDHLRIDLDYPSGTFSIAELKSAIGLPFKSEVDHPTDTSHMNPVVNGENHDVLRLIIHSKDFKNFDFKETKFLELIRKIIEKTIL</sequence>
<dbReference type="Proteomes" id="UP000094463">
    <property type="component" value="Chromosome"/>
</dbReference>
<reference evidence="1 2" key="1">
    <citation type="submission" date="2015-08" db="EMBL/GenBank/DDBJ databases">
        <title>The complete genome sequence of Bacillus beveridgei MLTeJB.</title>
        <authorList>
            <person name="Hanson T.E."/>
            <person name="Mesa C."/>
            <person name="Basesman S.M."/>
            <person name="Oremland R.S."/>
        </authorList>
    </citation>
    <scope>NUCLEOTIDE SEQUENCE [LARGE SCALE GENOMIC DNA]</scope>
    <source>
        <strain evidence="1 2">MLTeJB</strain>
    </source>
</reference>
<dbReference type="KEGG" id="bbev:BBEV_2158"/>
<name>A0A1D7QWY3_9BACI</name>
<organism evidence="1 2">
    <name type="scientific">Salisediminibacterium beveridgei</name>
    <dbReference type="NCBI Taxonomy" id="632773"/>
    <lineage>
        <taxon>Bacteria</taxon>
        <taxon>Bacillati</taxon>
        <taxon>Bacillota</taxon>
        <taxon>Bacilli</taxon>
        <taxon>Bacillales</taxon>
        <taxon>Bacillaceae</taxon>
        <taxon>Salisediminibacterium</taxon>
    </lineage>
</organism>
<proteinExistence type="predicted"/>